<dbReference type="PROSITE" id="PS50041">
    <property type="entry name" value="C_TYPE_LECTIN_2"/>
    <property type="match status" value="1"/>
</dbReference>
<dbReference type="AlphaFoldDB" id="A0A669B3Y6"/>
<dbReference type="GeneTree" id="ENSGT00940000164599"/>
<dbReference type="InParanoid" id="A0A669B3Y6"/>
<protein>
    <submittedName>
        <fullName evidence="3">Ladderlectin</fullName>
    </submittedName>
</protein>
<accession>A0A669B3Y6</accession>
<dbReference type="CDD" id="cd00037">
    <property type="entry name" value="CLECT"/>
    <property type="match status" value="1"/>
</dbReference>
<dbReference type="Ensembl" id="ENSONIT00000051296.1">
    <property type="protein sequence ID" value="ENSONIP00000030180.1"/>
    <property type="gene ID" value="ENSONIG00000031851.1"/>
</dbReference>
<name>A0A669B3Y6_ORENI</name>
<gene>
    <name evidence="3" type="primary">LOC100690771</name>
</gene>
<sequence length="192" mass="22722">MKLLTVSVLLCAVITLIIAAEEGGKEAKAQEEHLVEKRYWYKYRGWTRYGNRHYRYFPYRLDWAHAQRHCQSMHANLASVRNLREYRVIQRVIYRATHSYPITWLGGSDAQKEHHWFWIDGTPFRFTHWCCREPNNARHNECCLHMNRLQKSSLVDGSCVTKTTTTRSGTAKKPASPLCFFLWKLAFLLCLR</sequence>
<dbReference type="InterPro" id="IPR016187">
    <property type="entry name" value="CTDL_fold"/>
</dbReference>
<reference evidence="3" key="2">
    <citation type="submission" date="2025-08" db="UniProtKB">
        <authorList>
            <consortium name="Ensembl"/>
        </authorList>
    </citation>
    <scope>IDENTIFICATION</scope>
</reference>
<evidence type="ECO:0000256" key="1">
    <source>
        <dbReference type="SAM" id="SignalP"/>
    </source>
</evidence>
<dbReference type="PANTHER" id="PTHR22803">
    <property type="entry name" value="MANNOSE, PHOSPHOLIPASE, LECTIN RECEPTOR RELATED"/>
    <property type="match status" value="1"/>
</dbReference>
<dbReference type="InterPro" id="IPR001304">
    <property type="entry name" value="C-type_lectin-like"/>
</dbReference>
<dbReference type="Pfam" id="PF00059">
    <property type="entry name" value="Lectin_C"/>
    <property type="match status" value="1"/>
</dbReference>
<proteinExistence type="predicted"/>
<dbReference type="SMART" id="SM00034">
    <property type="entry name" value="CLECT"/>
    <property type="match status" value="1"/>
</dbReference>
<evidence type="ECO:0000259" key="2">
    <source>
        <dbReference type="PROSITE" id="PS50041"/>
    </source>
</evidence>
<keyword evidence="4" id="KW-1185">Reference proteome</keyword>
<feature type="signal peptide" evidence="1">
    <location>
        <begin position="1"/>
        <end position="19"/>
    </location>
</feature>
<dbReference type="Proteomes" id="UP000005207">
    <property type="component" value="Linkage group LG3"/>
</dbReference>
<evidence type="ECO:0000313" key="4">
    <source>
        <dbReference type="Proteomes" id="UP000005207"/>
    </source>
</evidence>
<keyword evidence="1" id="KW-0732">Signal</keyword>
<dbReference type="SUPFAM" id="SSF56436">
    <property type="entry name" value="C-type lectin-like"/>
    <property type="match status" value="1"/>
</dbReference>
<dbReference type="InterPro" id="IPR016186">
    <property type="entry name" value="C-type_lectin-like/link_sf"/>
</dbReference>
<dbReference type="Gene3D" id="3.10.100.10">
    <property type="entry name" value="Mannose-Binding Protein A, subunit A"/>
    <property type="match status" value="1"/>
</dbReference>
<organism evidence="3 4">
    <name type="scientific">Oreochromis niloticus</name>
    <name type="common">Nile tilapia</name>
    <name type="synonym">Tilapia nilotica</name>
    <dbReference type="NCBI Taxonomy" id="8128"/>
    <lineage>
        <taxon>Eukaryota</taxon>
        <taxon>Metazoa</taxon>
        <taxon>Chordata</taxon>
        <taxon>Craniata</taxon>
        <taxon>Vertebrata</taxon>
        <taxon>Euteleostomi</taxon>
        <taxon>Actinopterygii</taxon>
        <taxon>Neopterygii</taxon>
        <taxon>Teleostei</taxon>
        <taxon>Neoteleostei</taxon>
        <taxon>Acanthomorphata</taxon>
        <taxon>Ovalentaria</taxon>
        <taxon>Cichlomorphae</taxon>
        <taxon>Cichliformes</taxon>
        <taxon>Cichlidae</taxon>
        <taxon>African cichlids</taxon>
        <taxon>Pseudocrenilabrinae</taxon>
        <taxon>Oreochromini</taxon>
        <taxon>Oreochromis</taxon>
    </lineage>
</organism>
<feature type="domain" description="C-type lectin" evidence="2">
    <location>
        <begin position="49"/>
        <end position="159"/>
    </location>
</feature>
<reference evidence="3" key="3">
    <citation type="submission" date="2025-09" db="UniProtKB">
        <authorList>
            <consortium name="Ensembl"/>
        </authorList>
    </citation>
    <scope>IDENTIFICATION</scope>
</reference>
<reference evidence="4" key="1">
    <citation type="submission" date="2012-01" db="EMBL/GenBank/DDBJ databases">
        <title>The Genome Sequence of Oreochromis niloticus (Nile Tilapia).</title>
        <authorList>
            <consortium name="Broad Institute Genome Assembly Team"/>
            <consortium name="Broad Institute Sequencing Platform"/>
            <person name="Di Palma F."/>
            <person name="Johnson J."/>
            <person name="Lander E.S."/>
            <person name="Lindblad-Toh K."/>
        </authorList>
    </citation>
    <scope>NUCLEOTIDE SEQUENCE [LARGE SCALE GENOMIC DNA]</scope>
</reference>
<feature type="chain" id="PRO_5025474220" evidence="1">
    <location>
        <begin position="20"/>
        <end position="192"/>
    </location>
</feature>
<dbReference type="InterPro" id="IPR050111">
    <property type="entry name" value="C-type_lectin/snaclec_domain"/>
</dbReference>
<evidence type="ECO:0000313" key="3">
    <source>
        <dbReference type="Ensembl" id="ENSONIP00000030180.1"/>
    </source>
</evidence>